<dbReference type="Pfam" id="PF00528">
    <property type="entry name" value="BPD_transp_1"/>
    <property type="match status" value="1"/>
</dbReference>
<evidence type="ECO:0000256" key="5">
    <source>
        <dbReference type="ARBA" id="ARBA00022989"/>
    </source>
</evidence>
<name>A0ABW6WXG6_9ACTN</name>
<feature type="transmembrane region" description="Helical" evidence="7">
    <location>
        <begin position="237"/>
        <end position="258"/>
    </location>
</feature>
<dbReference type="InterPro" id="IPR035906">
    <property type="entry name" value="MetI-like_sf"/>
</dbReference>
<dbReference type="InterPro" id="IPR000515">
    <property type="entry name" value="MetI-like"/>
</dbReference>
<keyword evidence="3" id="KW-1003">Cell membrane</keyword>
<gene>
    <name evidence="9" type="ORF">ACFY35_49635</name>
</gene>
<dbReference type="PANTHER" id="PTHR43744:SF8">
    <property type="entry name" value="SN-GLYCEROL-3-PHOSPHATE TRANSPORT SYSTEM PERMEASE PROTEIN UGPE"/>
    <property type="match status" value="1"/>
</dbReference>
<feature type="transmembrane region" description="Helical" evidence="7">
    <location>
        <begin position="12"/>
        <end position="34"/>
    </location>
</feature>
<keyword evidence="5 7" id="KW-1133">Transmembrane helix</keyword>
<evidence type="ECO:0000256" key="2">
    <source>
        <dbReference type="ARBA" id="ARBA00022448"/>
    </source>
</evidence>
<evidence type="ECO:0000313" key="10">
    <source>
        <dbReference type="Proteomes" id="UP001602245"/>
    </source>
</evidence>
<keyword evidence="6 7" id="KW-0472">Membrane</keyword>
<keyword evidence="4 7" id="KW-0812">Transmembrane</keyword>
<evidence type="ECO:0000256" key="3">
    <source>
        <dbReference type="ARBA" id="ARBA00022475"/>
    </source>
</evidence>
<accession>A0ABW6WXG6</accession>
<evidence type="ECO:0000256" key="6">
    <source>
        <dbReference type="ARBA" id="ARBA00023136"/>
    </source>
</evidence>
<feature type="domain" description="ABC transmembrane type-1" evidence="8">
    <location>
        <begin position="67"/>
        <end position="258"/>
    </location>
</feature>
<dbReference type="PROSITE" id="PS50928">
    <property type="entry name" value="ABC_TM1"/>
    <property type="match status" value="1"/>
</dbReference>
<feature type="transmembrane region" description="Helical" evidence="7">
    <location>
        <begin position="101"/>
        <end position="123"/>
    </location>
</feature>
<sequence length="273" mass="29145">MRTSLTQSVVARVILVVAGLAALAPLIGVLLMSLGSPAERGGKVSLGSPHFANFQVVWSQAQLPEALRTSLTISVVATLLTVVLSVPAGYAFASFRFPLRAVLFVVMLSGLMLPNESLIIPLFLDFRNLGLDNSLWGVVLVETGLSLAFGSFWMRSFFLTAPDGLVDAARTDGANTFVILVRVLAPLARPQVLALAVLTFVWTWNDLLVPLVLLSGGGYVTAPMTLATFQGQHLTNYAYLSAAALMTVLPVVLVYVVLQRSFARGVMAGAVRE</sequence>
<feature type="transmembrane region" description="Helical" evidence="7">
    <location>
        <begin position="135"/>
        <end position="154"/>
    </location>
</feature>
<evidence type="ECO:0000256" key="7">
    <source>
        <dbReference type="RuleBase" id="RU363032"/>
    </source>
</evidence>
<dbReference type="EMBL" id="JBIAZU010000012">
    <property type="protein sequence ID" value="MFF5297546.1"/>
    <property type="molecule type" value="Genomic_DNA"/>
</dbReference>
<keyword evidence="10" id="KW-1185">Reference proteome</keyword>
<comment type="similarity">
    <text evidence="7">Belongs to the binding-protein-dependent transport system permease family.</text>
</comment>
<reference evidence="9 10" key="1">
    <citation type="submission" date="2024-10" db="EMBL/GenBank/DDBJ databases">
        <title>The Natural Products Discovery Center: Release of the First 8490 Sequenced Strains for Exploring Actinobacteria Biosynthetic Diversity.</title>
        <authorList>
            <person name="Kalkreuter E."/>
            <person name="Kautsar S.A."/>
            <person name="Yang D."/>
            <person name="Bader C.D."/>
            <person name="Teijaro C.N."/>
            <person name="Fluegel L."/>
            <person name="Davis C.M."/>
            <person name="Simpson J.R."/>
            <person name="Lauterbach L."/>
            <person name="Steele A.D."/>
            <person name="Gui C."/>
            <person name="Meng S."/>
            <person name="Li G."/>
            <person name="Viehrig K."/>
            <person name="Ye F."/>
            <person name="Su P."/>
            <person name="Kiefer A.F."/>
            <person name="Nichols A."/>
            <person name="Cepeda A.J."/>
            <person name="Yan W."/>
            <person name="Fan B."/>
            <person name="Jiang Y."/>
            <person name="Adhikari A."/>
            <person name="Zheng C.-J."/>
            <person name="Schuster L."/>
            <person name="Cowan T.M."/>
            <person name="Smanski M.J."/>
            <person name="Chevrette M.G."/>
            <person name="De Carvalho L.P.S."/>
            <person name="Shen B."/>
        </authorList>
    </citation>
    <scope>NUCLEOTIDE SEQUENCE [LARGE SCALE GENOMIC DNA]</scope>
    <source>
        <strain evidence="9 10">NPDC000087</strain>
    </source>
</reference>
<feature type="transmembrane region" description="Helical" evidence="7">
    <location>
        <begin position="71"/>
        <end position="92"/>
    </location>
</feature>
<evidence type="ECO:0000256" key="4">
    <source>
        <dbReference type="ARBA" id="ARBA00022692"/>
    </source>
</evidence>
<comment type="subcellular location">
    <subcellularLocation>
        <location evidence="1 7">Cell membrane</location>
        <topology evidence="1 7">Multi-pass membrane protein</topology>
    </subcellularLocation>
</comment>
<dbReference type="RefSeq" id="WP_020513959.1">
    <property type="nucleotide sequence ID" value="NZ_JBIAZU010000012.1"/>
</dbReference>
<dbReference type="SUPFAM" id="SSF161098">
    <property type="entry name" value="MetI-like"/>
    <property type="match status" value="1"/>
</dbReference>
<proteinExistence type="inferred from homology"/>
<evidence type="ECO:0000256" key="1">
    <source>
        <dbReference type="ARBA" id="ARBA00004651"/>
    </source>
</evidence>
<comment type="caution">
    <text evidence="9">The sequence shown here is derived from an EMBL/GenBank/DDBJ whole genome shotgun (WGS) entry which is preliminary data.</text>
</comment>
<keyword evidence="2 7" id="KW-0813">Transport</keyword>
<dbReference type="CDD" id="cd06261">
    <property type="entry name" value="TM_PBP2"/>
    <property type="match status" value="1"/>
</dbReference>
<feature type="transmembrane region" description="Helical" evidence="7">
    <location>
        <begin position="192"/>
        <end position="217"/>
    </location>
</feature>
<evidence type="ECO:0000259" key="8">
    <source>
        <dbReference type="PROSITE" id="PS50928"/>
    </source>
</evidence>
<evidence type="ECO:0000313" key="9">
    <source>
        <dbReference type="EMBL" id="MFF5297546.1"/>
    </source>
</evidence>
<dbReference type="PANTHER" id="PTHR43744">
    <property type="entry name" value="ABC TRANSPORTER PERMEASE PROTEIN MG189-RELATED-RELATED"/>
    <property type="match status" value="1"/>
</dbReference>
<protein>
    <submittedName>
        <fullName evidence="9">Carbohydrate ABC transporter permease</fullName>
    </submittedName>
</protein>
<organism evidence="9 10">
    <name type="scientific">Paractinoplanes globisporus</name>
    <dbReference type="NCBI Taxonomy" id="113565"/>
    <lineage>
        <taxon>Bacteria</taxon>
        <taxon>Bacillati</taxon>
        <taxon>Actinomycetota</taxon>
        <taxon>Actinomycetes</taxon>
        <taxon>Micromonosporales</taxon>
        <taxon>Micromonosporaceae</taxon>
        <taxon>Paractinoplanes</taxon>
    </lineage>
</organism>
<dbReference type="Proteomes" id="UP001602245">
    <property type="component" value="Unassembled WGS sequence"/>
</dbReference>
<dbReference type="Gene3D" id="1.10.3720.10">
    <property type="entry name" value="MetI-like"/>
    <property type="match status" value="1"/>
</dbReference>